<evidence type="ECO:0000256" key="5">
    <source>
        <dbReference type="ARBA" id="ARBA00022989"/>
    </source>
</evidence>
<dbReference type="SMART" id="SM00408">
    <property type="entry name" value="IGc2"/>
    <property type="match status" value="2"/>
</dbReference>
<dbReference type="PANTHER" id="PTHR32178:SF7">
    <property type="entry name" value="IG-LIKE V-TYPE DOMAIN-CONTAINING PROTEIN FAM187A"/>
    <property type="match status" value="1"/>
</dbReference>
<feature type="domain" description="Ig-like" evidence="9">
    <location>
        <begin position="281"/>
        <end position="343"/>
    </location>
</feature>
<dbReference type="OrthoDB" id="9899560at2759"/>
<evidence type="ECO:0000256" key="8">
    <source>
        <dbReference type="SAM" id="Phobius"/>
    </source>
</evidence>
<proteinExistence type="inferred from homology"/>
<dbReference type="EMBL" id="JAACNH010000002">
    <property type="protein sequence ID" value="KAG8450735.1"/>
    <property type="molecule type" value="Genomic_DNA"/>
</dbReference>
<sequence>MRPSCTAVGFEIGSQASQQEILKTECPARIFFQQIAYLEGMNIEIPCTCKTKEITSVAWYYKKHINTNEIKVLMDFKGTLVAQGGKTFHTSSLLSRFRIQEYSLVIARTQPEDSGHYMCGTKAGQFFFGFEVDIQESTDALVTFEELNQHPSPDLITNQFKAFTTFWEWTKCDRCDVRGEQRRLGLCYIQSPFLYPLYRLSLLAAASCGSDAVPPRLKKQLSNRKTEILVRSCETPCQKKKKGLFGAFVNTVMNVANYINNQTRFLQRFKVPTQVHHHPVGGNLVITCPKARPEQAVAWDKDKERLYLTKYLIRVKPQRIYIDHGNNLHISLVQQRDQGIYYCWLEGKLKYGFRLTVDKSASRRRFLSDSDSFFALKMIGIAFLGFAAIFVLCHIIKCCFYCCKCCQHKVTLSDIV</sequence>
<dbReference type="PANTHER" id="PTHR32178">
    <property type="entry name" value="FAM187"/>
    <property type="match status" value="1"/>
</dbReference>
<dbReference type="InterPro" id="IPR003599">
    <property type="entry name" value="Ig_sub"/>
</dbReference>
<dbReference type="Proteomes" id="UP000812440">
    <property type="component" value="Chromosome 2"/>
</dbReference>
<reference evidence="10" key="1">
    <citation type="thesis" date="2020" institute="ProQuest LLC" country="789 East Eisenhower Parkway, Ann Arbor, MI, USA">
        <title>Comparative Genomics and Chromosome Evolution.</title>
        <authorList>
            <person name="Mudd A.B."/>
        </authorList>
    </citation>
    <scope>NUCLEOTIDE SEQUENCE</scope>
    <source>
        <strain evidence="10">Female2</strain>
        <tissue evidence="10">Blood</tissue>
    </source>
</reference>
<comment type="caution">
    <text evidence="10">The sequence shown here is derived from an EMBL/GenBank/DDBJ whole genome shotgun (WGS) entry which is preliminary data.</text>
</comment>
<dbReference type="Pfam" id="PF07686">
    <property type="entry name" value="V-set"/>
    <property type="match status" value="1"/>
</dbReference>
<dbReference type="AlphaFoldDB" id="A0A8T2JZP2"/>
<dbReference type="InterPro" id="IPR013106">
    <property type="entry name" value="Ig_V-set"/>
</dbReference>
<dbReference type="SUPFAM" id="SSF48726">
    <property type="entry name" value="Immunoglobulin"/>
    <property type="match status" value="2"/>
</dbReference>
<accession>A0A8T2JZP2</accession>
<evidence type="ECO:0000256" key="2">
    <source>
        <dbReference type="ARBA" id="ARBA00008727"/>
    </source>
</evidence>
<dbReference type="InterPro" id="IPR039311">
    <property type="entry name" value="FAM187A/B"/>
</dbReference>
<gene>
    <name evidence="10" type="ORF">GDO86_003130</name>
</gene>
<dbReference type="Gene3D" id="2.60.40.10">
    <property type="entry name" value="Immunoglobulins"/>
    <property type="match status" value="2"/>
</dbReference>
<evidence type="ECO:0000256" key="6">
    <source>
        <dbReference type="ARBA" id="ARBA00023136"/>
    </source>
</evidence>
<feature type="domain" description="Ig-like" evidence="9">
    <location>
        <begin position="27"/>
        <end position="119"/>
    </location>
</feature>
<evidence type="ECO:0000256" key="3">
    <source>
        <dbReference type="ARBA" id="ARBA00022692"/>
    </source>
</evidence>
<evidence type="ECO:0000259" key="9">
    <source>
        <dbReference type="PROSITE" id="PS50835"/>
    </source>
</evidence>
<dbReference type="PROSITE" id="PS50835">
    <property type="entry name" value="IG_LIKE"/>
    <property type="match status" value="2"/>
</dbReference>
<evidence type="ECO:0000313" key="11">
    <source>
        <dbReference type="Proteomes" id="UP000812440"/>
    </source>
</evidence>
<dbReference type="InterPro" id="IPR036179">
    <property type="entry name" value="Ig-like_dom_sf"/>
</dbReference>
<comment type="subcellular location">
    <subcellularLocation>
        <location evidence="1">Membrane</location>
        <topology evidence="1">Single-pass type I membrane protein</topology>
    </subcellularLocation>
</comment>
<evidence type="ECO:0000313" key="10">
    <source>
        <dbReference type="EMBL" id="KAG8450735.1"/>
    </source>
</evidence>
<feature type="transmembrane region" description="Helical" evidence="8">
    <location>
        <begin position="373"/>
        <end position="397"/>
    </location>
</feature>
<name>A0A8T2JZP2_9PIPI</name>
<keyword evidence="7" id="KW-0325">Glycoprotein</keyword>
<protein>
    <recommendedName>
        <fullName evidence="9">Ig-like domain-containing protein</fullName>
    </recommendedName>
</protein>
<evidence type="ECO:0000256" key="1">
    <source>
        <dbReference type="ARBA" id="ARBA00004479"/>
    </source>
</evidence>
<keyword evidence="11" id="KW-1185">Reference proteome</keyword>
<keyword evidence="5 8" id="KW-1133">Transmembrane helix</keyword>
<keyword evidence="4" id="KW-0732">Signal</keyword>
<dbReference type="InterPro" id="IPR013783">
    <property type="entry name" value="Ig-like_fold"/>
</dbReference>
<organism evidence="10 11">
    <name type="scientific">Hymenochirus boettgeri</name>
    <name type="common">Congo dwarf clawed frog</name>
    <dbReference type="NCBI Taxonomy" id="247094"/>
    <lineage>
        <taxon>Eukaryota</taxon>
        <taxon>Metazoa</taxon>
        <taxon>Chordata</taxon>
        <taxon>Craniata</taxon>
        <taxon>Vertebrata</taxon>
        <taxon>Euteleostomi</taxon>
        <taxon>Amphibia</taxon>
        <taxon>Batrachia</taxon>
        <taxon>Anura</taxon>
        <taxon>Pipoidea</taxon>
        <taxon>Pipidae</taxon>
        <taxon>Pipinae</taxon>
        <taxon>Hymenochirus</taxon>
    </lineage>
</organism>
<dbReference type="InterPro" id="IPR007110">
    <property type="entry name" value="Ig-like_dom"/>
</dbReference>
<comment type="similarity">
    <text evidence="2">Belongs to the FAM187 family.</text>
</comment>
<dbReference type="GO" id="GO:0016020">
    <property type="term" value="C:membrane"/>
    <property type="evidence" value="ECO:0007669"/>
    <property type="project" value="UniProtKB-SubCell"/>
</dbReference>
<evidence type="ECO:0000256" key="4">
    <source>
        <dbReference type="ARBA" id="ARBA00022729"/>
    </source>
</evidence>
<dbReference type="SMART" id="SM00409">
    <property type="entry name" value="IG"/>
    <property type="match status" value="2"/>
</dbReference>
<dbReference type="InterPro" id="IPR003598">
    <property type="entry name" value="Ig_sub2"/>
</dbReference>
<keyword evidence="6 8" id="KW-0472">Membrane</keyword>
<evidence type="ECO:0000256" key="7">
    <source>
        <dbReference type="ARBA" id="ARBA00023180"/>
    </source>
</evidence>
<keyword evidence="3 8" id="KW-0812">Transmembrane</keyword>